<sequence length="783" mass="83868">MSREYLDFDVAVTPEGQGYAAHVLASPAGQASAPFTLPFAATDLAQFMIAVGPPRVSSRRLVPAEARVVDVKEYGRRLGDALLSGDVGTAFRSSLATARDSGRDLRLRLRLDAAPDLDPVPWEYLYDATLGRFLTLSQETPVVRLLDSLERPPVVQVDAPLRVLVMISSPSDMPELAVERERQLLTATTGDLVASGRLTVTVLEDATLTGLQRALLDDFHVFHFIGHGGFDQKAQEGVLVLEREDGTAHRVSGARLGTLLHDARTMQLAVLNACEGARTSGRDAFSGVAQALVRQGLPAVVAMQTEISDRAALVFSHEFYYFLTRGLGIDAAICEVRKAMAVSDEASEWGTAVLLRSGADQPFSFTAGTETPAVRPESRLESLYGAAKGALQTGAQATALPLLEQIATEHPDYEDVTQLLERIRPDRTAGGGPLSRPDDLVLERPLPLVPRRPEPQPEPQPEPEQEAEQEAEPQPEPRLRPQPEREPDRPHDTAPEENRRRRGNGFVRSVAGLVVLSGLFWLGATQVPKWFKGAAPDVAAACGPAPATAGAGAGGAGATTFVAGCATTTPVIDGDFADWDGVPTSSISHVIAQRGTPQREFGGDWQTVWDSSALYLHVHVVDPDLRSVDVASPGAYFNGDGFSFEFGPDARQLDRKATTRRGQDVHVMVGLSRDAPTSGVASINPAARGTFTTGTRHPEITVARADSLTGYDLEVRVPWSALQLRSAPARGSVFSMNVNLSDATSSSAAWGLRTMKSTNAARTADTQGFPHGWQTITLADAAS</sequence>
<dbReference type="RefSeq" id="WP_030200233.1">
    <property type="nucleotide sequence ID" value="NZ_BMNZ01000006.1"/>
</dbReference>
<gene>
    <name evidence="4" type="ORF">GCM10009721_32610</name>
</gene>
<proteinExistence type="predicted"/>
<protein>
    <recommendedName>
        <fullName evidence="6">CHAT domain-containing protein</fullName>
    </recommendedName>
</protein>
<dbReference type="InterPro" id="IPR024983">
    <property type="entry name" value="CHAT_dom"/>
</dbReference>
<feature type="compositionally biased region" description="Basic and acidic residues" evidence="1">
    <location>
        <begin position="475"/>
        <end position="499"/>
    </location>
</feature>
<feature type="domain" description="CHAT" evidence="3">
    <location>
        <begin position="73"/>
        <end position="346"/>
    </location>
</feature>
<dbReference type="EMBL" id="BMNZ01000006">
    <property type="protein sequence ID" value="GGN02869.1"/>
    <property type="molecule type" value="Genomic_DNA"/>
</dbReference>
<feature type="domain" description="Carbohydrate-binding" evidence="2">
    <location>
        <begin position="572"/>
        <end position="758"/>
    </location>
</feature>
<evidence type="ECO:0000313" key="4">
    <source>
        <dbReference type="EMBL" id="GGN02869.1"/>
    </source>
</evidence>
<evidence type="ECO:0000256" key="1">
    <source>
        <dbReference type="SAM" id="MobiDB-lite"/>
    </source>
</evidence>
<keyword evidence="5" id="KW-1185">Reference proteome</keyword>
<reference evidence="5" key="1">
    <citation type="journal article" date="2019" name="Int. J. Syst. Evol. Microbiol.">
        <title>The Global Catalogue of Microorganisms (GCM) 10K type strain sequencing project: providing services to taxonomists for standard genome sequencing and annotation.</title>
        <authorList>
            <consortium name="The Broad Institute Genomics Platform"/>
            <consortium name="The Broad Institute Genome Sequencing Center for Infectious Disease"/>
            <person name="Wu L."/>
            <person name="Ma J."/>
        </authorList>
    </citation>
    <scope>NUCLEOTIDE SEQUENCE [LARGE SCALE GENOMIC DNA]</scope>
    <source>
        <strain evidence="5">JCM 1365</strain>
    </source>
</reference>
<dbReference type="Proteomes" id="UP000623461">
    <property type="component" value="Unassembled WGS sequence"/>
</dbReference>
<organism evidence="4 5">
    <name type="scientific">Terrabacter tumescens</name>
    <dbReference type="NCBI Taxonomy" id="60443"/>
    <lineage>
        <taxon>Bacteria</taxon>
        <taxon>Bacillati</taxon>
        <taxon>Actinomycetota</taxon>
        <taxon>Actinomycetes</taxon>
        <taxon>Micrococcales</taxon>
        <taxon>Intrasporangiaceae</taxon>
        <taxon>Terrabacter</taxon>
    </lineage>
</organism>
<dbReference type="Gene3D" id="2.60.40.1190">
    <property type="match status" value="1"/>
</dbReference>
<evidence type="ECO:0008006" key="6">
    <source>
        <dbReference type="Google" id="ProtNLM"/>
    </source>
</evidence>
<evidence type="ECO:0000259" key="3">
    <source>
        <dbReference type="Pfam" id="PF12770"/>
    </source>
</evidence>
<feature type="region of interest" description="Disordered" evidence="1">
    <location>
        <begin position="424"/>
        <end position="503"/>
    </location>
</feature>
<name>A0ABQ2IBQ6_9MICO</name>
<accession>A0ABQ2IBQ6</accession>
<evidence type="ECO:0000313" key="5">
    <source>
        <dbReference type="Proteomes" id="UP000623461"/>
    </source>
</evidence>
<dbReference type="SUPFAM" id="SSF49344">
    <property type="entry name" value="CBD9-like"/>
    <property type="match status" value="1"/>
</dbReference>
<dbReference type="InterPro" id="IPR010502">
    <property type="entry name" value="Carb-bd_dom_fam9"/>
</dbReference>
<comment type="caution">
    <text evidence="4">The sequence shown here is derived from an EMBL/GenBank/DDBJ whole genome shotgun (WGS) entry which is preliminary data.</text>
</comment>
<dbReference type="Pfam" id="PF06452">
    <property type="entry name" value="CBM9_1"/>
    <property type="match status" value="1"/>
</dbReference>
<feature type="compositionally biased region" description="Acidic residues" evidence="1">
    <location>
        <begin position="461"/>
        <end position="473"/>
    </location>
</feature>
<dbReference type="Pfam" id="PF12770">
    <property type="entry name" value="CHAT"/>
    <property type="match status" value="1"/>
</dbReference>
<evidence type="ECO:0000259" key="2">
    <source>
        <dbReference type="Pfam" id="PF06452"/>
    </source>
</evidence>